<gene>
    <name evidence="1" type="ORF">LCGC14_1644150</name>
</gene>
<organism evidence="1">
    <name type="scientific">marine sediment metagenome</name>
    <dbReference type="NCBI Taxonomy" id="412755"/>
    <lineage>
        <taxon>unclassified sequences</taxon>
        <taxon>metagenomes</taxon>
        <taxon>ecological metagenomes</taxon>
    </lineage>
</organism>
<proteinExistence type="predicted"/>
<sequence length="61" mass="7024">MNILLQWKRETKGAHFYQEVNSDGEELNHSNGATIQSLYIRKTAMIDSTNPPQTLEFDLDI</sequence>
<dbReference type="EMBL" id="LAZR01013740">
    <property type="protein sequence ID" value="KKM20564.1"/>
    <property type="molecule type" value="Genomic_DNA"/>
</dbReference>
<name>A0A0F9ILB4_9ZZZZ</name>
<evidence type="ECO:0000313" key="1">
    <source>
        <dbReference type="EMBL" id="KKM20564.1"/>
    </source>
</evidence>
<protein>
    <submittedName>
        <fullName evidence="1">Uncharacterized protein</fullName>
    </submittedName>
</protein>
<comment type="caution">
    <text evidence="1">The sequence shown here is derived from an EMBL/GenBank/DDBJ whole genome shotgun (WGS) entry which is preliminary data.</text>
</comment>
<accession>A0A0F9ILB4</accession>
<dbReference type="AlphaFoldDB" id="A0A0F9ILB4"/>
<reference evidence="1" key="1">
    <citation type="journal article" date="2015" name="Nature">
        <title>Complex archaea that bridge the gap between prokaryotes and eukaryotes.</title>
        <authorList>
            <person name="Spang A."/>
            <person name="Saw J.H."/>
            <person name="Jorgensen S.L."/>
            <person name="Zaremba-Niedzwiedzka K."/>
            <person name="Martijn J."/>
            <person name="Lind A.E."/>
            <person name="van Eijk R."/>
            <person name="Schleper C."/>
            <person name="Guy L."/>
            <person name="Ettema T.J."/>
        </authorList>
    </citation>
    <scope>NUCLEOTIDE SEQUENCE</scope>
</reference>